<evidence type="ECO:0000256" key="2">
    <source>
        <dbReference type="ARBA" id="ARBA00022949"/>
    </source>
</evidence>
<name>A0A3R7SVW2_PENVA</name>
<feature type="compositionally biased region" description="Polar residues" evidence="3">
    <location>
        <begin position="714"/>
        <end position="730"/>
    </location>
</feature>
<reference evidence="5 6" key="1">
    <citation type="submission" date="2018-04" db="EMBL/GenBank/DDBJ databases">
        <authorList>
            <person name="Zhang X."/>
            <person name="Yuan J."/>
            <person name="Li F."/>
            <person name="Xiang J."/>
        </authorList>
    </citation>
    <scope>NUCLEOTIDE SEQUENCE [LARGE SCALE GENOMIC DNA]</scope>
    <source>
        <tissue evidence="5">Muscle</tissue>
    </source>
</reference>
<dbReference type="InterPro" id="IPR003127">
    <property type="entry name" value="SoHo_dom"/>
</dbReference>
<keyword evidence="2" id="KW-0965">Cell junction</keyword>
<feature type="region of interest" description="Disordered" evidence="3">
    <location>
        <begin position="681"/>
        <end position="753"/>
    </location>
</feature>
<reference evidence="5 6" key="2">
    <citation type="submission" date="2019-01" db="EMBL/GenBank/DDBJ databases">
        <title>The decoding of complex shrimp genome reveals the adaptation for benthos swimmer, frequently molting mechanism and breeding impact on genome.</title>
        <authorList>
            <person name="Sun Y."/>
            <person name="Gao Y."/>
            <person name="Yu Y."/>
        </authorList>
    </citation>
    <scope>NUCLEOTIDE SEQUENCE [LARGE SCALE GENOMIC DNA]</scope>
    <source>
        <tissue evidence="5">Muscle</tissue>
    </source>
</reference>
<feature type="compositionally biased region" description="Basic and acidic residues" evidence="3">
    <location>
        <begin position="733"/>
        <end position="753"/>
    </location>
</feature>
<feature type="compositionally biased region" description="Low complexity" evidence="3">
    <location>
        <begin position="474"/>
        <end position="506"/>
    </location>
</feature>
<dbReference type="OrthoDB" id="19092at2759"/>
<sequence length="895" mass="97312">MANVGVVGQTSVMTQSFHHQEVKTQHSERLERLDLKTPEGDLGDVEADFQSLVNEMARDSSSSVKSFSSSTQESFSSKQVMQQSFSSSSVSSSKTSSSVSINGGSKNGIVTARLAQVIPDDDGAVRETQRGGGESEIVVEQPIRVKDRIKKIERQLSTEDIPSGPPEVIMPRGRSGSVRNLAEQFMQGEEGQQQPPPAPSVNAAAFKNVKEIAETFASESGVDASAAKTAVAGEFKSVKEMVSTFSQQEESTSTKKVEGDFKSVKQTASIFQEPIQPMAAPIRPPPAFLTDGETAEIEEQIEAVDPVAVLPPATMARNAPPVPPPKPRARRRASPEPAPAPSPPRPEPPVSEAPAPAAPEPVLEPAPAPPTEPPPVPWRKNREEKAVPPPAEKPAKAEKAAPPPPPEKPAPVAAAVTTSETDKVFEEALAEINKYSETLSQTSTESRSTSAETVVQQPIQYSAQVKCEVRSETRTSTATSASSLSASSVGNLSSSASKTSATKTSTPNISSSKAAAKPPKFEPSEVTPPKFSLLRSASTGSVSSAVSSSSMKHAGSDKDLPKFNVKKVKNGLATNTRVWSPGRTDEKDSSGPSKIDVPDLPSFKDQPTVWSPSRGKTPPARSPYTRPDYAGYPHRVTRDDEIDIKYLEGLFRSLFSPDQFERAGSASPSLGRKEYRKITYEGTLQKRPSQENVSAPRPEESFAWKDKEIERTLKSPTSTLPKVQNPTVTLLQKKRDGQIPGKRPEYLKGDDYGPAYKPDDKLYTIKREYESEDEEGSRRFAVLGPKKVHGVGPTTNDGVPTTLKSGVKSEHQGEWYRRMFDSLHKVKDDDHVIIKYKCPRARYGGYMSEPEGYDSDVGSSRYATLDRRRMHHFDADPMSSSLPRDYLADLDPFFR</sequence>
<feature type="region of interest" description="Disordered" evidence="3">
    <location>
        <begin position="296"/>
        <end position="634"/>
    </location>
</feature>
<dbReference type="AlphaFoldDB" id="A0A3R7SVW2"/>
<evidence type="ECO:0000313" key="5">
    <source>
        <dbReference type="EMBL" id="ROT77845.1"/>
    </source>
</evidence>
<feature type="compositionally biased region" description="Pro residues" evidence="3">
    <location>
        <begin position="336"/>
        <end position="377"/>
    </location>
</feature>
<proteinExistence type="predicted"/>
<feature type="compositionally biased region" description="Low complexity" evidence="3">
    <location>
        <begin position="532"/>
        <end position="550"/>
    </location>
</feature>
<comment type="caution">
    <text evidence="5">The sequence shown here is derived from an EMBL/GenBank/DDBJ whole genome shotgun (WGS) entry which is preliminary data.</text>
</comment>
<feature type="region of interest" description="Disordered" evidence="3">
    <location>
        <begin position="59"/>
        <end position="106"/>
    </location>
</feature>
<gene>
    <name evidence="5" type="ORF">C7M84_003443</name>
</gene>
<evidence type="ECO:0000256" key="3">
    <source>
        <dbReference type="SAM" id="MobiDB-lite"/>
    </source>
</evidence>
<evidence type="ECO:0000256" key="1">
    <source>
        <dbReference type="ARBA" id="ARBA00004282"/>
    </source>
</evidence>
<dbReference type="Proteomes" id="UP000283509">
    <property type="component" value="Unassembled WGS sequence"/>
</dbReference>
<dbReference type="GO" id="GO:0070161">
    <property type="term" value="C:anchoring junction"/>
    <property type="evidence" value="ECO:0007669"/>
    <property type="project" value="UniProtKB-SubCell"/>
</dbReference>
<feature type="compositionally biased region" description="Polar residues" evidence="3">
    <location>
        <begin position="793"/>
        <end position="804"/>
    </location>
</feature>
<accession>A0A3R7SVW2</accession>
<feature type="domain" description="SoHo" evidence="4">
    <location>
        <begin position="782"/>
        <end position="867"/>
    </location>
</feature>
<feature type="compositionally biased region" description="Low complexity" evidence="3">
    <location>
        <begin position="60"/>
        <end position="100"/>
    </location>
</feature>
<comment type="subcellular location">
    <subcellularLocation>
        <location evidence="1">Cell junction</location>
    </subcellularLocation>
</comment>
<dbReference type="STRING" id="6689.A0A3R7SVW2"/>
<feature type="region of interest" description="Disordered" evidence="3">
    <location>
        <begin position="17"/>
        <end position="43"/>
    </location>
</feature>
<evidence type="ECO:0000313" key="6">
    <source>
        <dbReference type="Proteomes" id="UP000283509"/>
    </source>
</evidence>
<keyword evidence="6" id="KW-1185">Reference proteome</keyword>
<dbReference type="EMBL" id="QCYY01001464">
    <property type="protein sequence ID" value="ROT77845.1"/>
    <property type="molecule type" value="Genomic_DNA"/>
</dbReference>
<evidence type="ECO:0000259" key="4">
    <source>
        <dbReference type="PROSITE" id="PS50831"/>
    </source>
</evidence>
<organism evidence="5 6">
    <name type="scientific">Penaeus vannamei</name>
    <name type="common">Whiteleg shrimp</name>
    <name type="synonym">Litopenaeus vannamei</name>
    <dbReference type="NCBI Taxonomy" id="6689"/>
    <lineage>
        <taxon>Eukaryota</taxon>
        <taxon>Metazoa</taxon>
        <taxon>Ecdysozoa</taxon>
        <taxon>Arthropoda</taxon>
        <taxon>Crustacea</taxon>
        <taxon>Multicrustacea</taxon>
        <taxon>Malacostraca</taxon>
        <taxon>Eumalacostraca</taxon>
        <taxon>Eucarida</taxon>
        <taxon>Decapoda</taxon>
        <taxon>Dendrobranchiata</taxon>
        <taxon>Penaeoidea</taxon>
        <taxon>Penaeidae</taxon>
        <taxon>Penaeus</taxon>
    </lineage>
</organism>
<feature type="compositionally biased region" description="Basic and acidic residues" evidence="3">
    <location>
        <begin position="697"/>
        <end position="713"/>
    </location>
</feature>
<feature type="compositionally biased region" description="Low complexity" evidence="3">
    <location>
        <begin position="436"/>
        <end position="453"/>
    </location>
</feature>
<feature type="compositionally biased region" description="Polar residues" evidence="3">
    <location>
        <begin position="454"/>
        <end position="463"/>
    </location>
</feature>
<feature type="compositionally biased region" description="Basic and acidic residues" evidence="3">
    <location>
        <begin position="18"/>
        <end position="39"/>
    </location>
</feature>
<dbReference type="PROSITE" id="PS50831">
    <property type="entry name" value="SOHO"/>
    <property type="match status" value="1"/>
</dbReference>
<protein>
    <submittedName>
        <fullName evidence="5">Putative microtubule-associated protein futsch</fullName>
    </submittedName>
</protein>
<feature type="region of interest" description="Disordered" evidence="3">
    <location>
        <begin position="786"/>
        <end position="806"/>
    </location>
</feature>